<evidence type="ECO:0000313" key="2">
    <source>
        <dbReference type="Proteomes" id="UP000245626"/>
    </source>
</evidence>
<gene>
    <name evidence="1" type="ORF">IE53DRAFT_385314</name>
</gene>
<proteinExistence type="predicted"/>
<protein>
    <submittedName>
        <fullName evidence="1">Uncharacterized protein</fullName>
    </submittedName>
</protein>
<sequence>MPLSEEKERVPSETILFSYCRRESSPQPDAIWGEQVSLFDGLQPFAGPLIDQALAASSTATQSEDYLDLLRHMGFSVLSNGSTRDIPFFHPLSQKVPTFPTPSASRNQVYCRPRFPLRLKDGRVSFAALLEASWDGKPFGVYSGVAVEVGLVADRIDGFGDIGQFVPRSDLRYLCLMALRGASAPFVGHPPFLGIRAPSPSSRLHCEPIQEQITALFESRLKHSPRNDRWKIQGRGSFVERVGFFVSRDLPLHMVLPAFPCKSANRNKTSGILPDKGEELAIRTLGGFAESVRRIYPPGCRIHIVSDGHVFSDLIGVDDSNVTLYTDELARLTRGVEQQGWSGANIEFHSLQDLLPRLEDPKLARRISERGCFDSSRLEAKLGGMISETQQQEDERRSMLLTLFGSLGLGDIQKSIRNDSDALRLYRGFSKFVLEDLRGHPSRCGMSNTSQKRLAGGIAKLMLQRNQAYSKLVEICFPSAIRLSIHPHDNSGPKYGINLIHKSLIQHGDPIDSGQYFHIPTPWHNSVVLDLDGRWKMLRCSELDSSRSTERHRLRFHPNQPCKGEGGYFYFVPEVGTGGECMKIGL</sequence>
<dbReference type="EMBL" id="KZ819787">
    <property type="protein sequence ID" value="PWN52269.1"/>
    <property type="molecule type" value="Genomic_DNA"/>
</dbReference>
<evidence type="ECO:0000313" key="1">
    <source>
        <dbReference type="EMBL" id="PWN52269.1"/>
    </source>
</evidence>
<name>A0ACD0P2V5_9BASI</name>
<dbReference type="Proteomes" id="UP000245626">
    <property type="component" value="Unassembled WGS sequence"/>
</dbReference>
<accession>A0ACD0P2V5</accession>
<organism evidence="1 2">
    <name type="scientific">Violaceomyces palustris</name>
    <dbReference type="NCBI Taxonomy" id="1673888"/>
    <lineage>
        <taxon>Eukaryota</taxon>
        <taxon>Fungi</taxon>
        <taxon>Dikarya</taxon>
        <taxon>Basidiomycota</taxon>
        <taxon>Ustilaginomycotina</taxon>
        <taxon>Ustilaginomycetes</taxon>
        <taxon>Violaceomycetales</taxon>
        <taxon>Violaceomycetaceae</taxon>
        <taxon>Violaceomyces</taxon>
    </lineage>
</organism>
<reference evidence="1 2" key="1">
    <citation type="journal article" date="2018" name="Mol. Biol. Evol.">
        <title>Broad Genomic Sampling Reveals a Smut Pathogenic Ancestry of the Fungal Clade Ustilaginomycotina.</title>
        <authorList>
            <person name="Kijpornyongpan T."/>
            <person name="Mondo S.J."/>
            <person name="Barry K."/>
            <person name="Sandor L."/>
            <person name="Lee J."/>
            <person name="Lipzen A."/>
            <person name="Pangilinan J."/>
            <person name="LaButti K."/>
            <person name="Hainaut M."/>
            <person name="Henrissat B."/>
            <person name="Grigoriev I.V."/>
            <person name="Spatafora J.W."/>
            <person name="Aime M.C."/>
        </authorList>
    </citation>
    <scope>NUCLEOTIDE SEQUENCE [LARGE SCALE GENOMIC DNA]</scope>
    <source>
        <strain evidence="1 2">SA 807</strain>
    </source>
</reference>
<keyword evidence="2" id="KW-1185">Reference proteome</keyword>